<gene>
    <name evidence="1" type="ORF">BDV41DRAFT_522586</name>
</gene>
<dbReference type="EMBL" id="ML738297">
    <property type="protein sequence ID" value="KAE8318397.1"/>
    <property type="molecule type" value="Genomic_DNA"/>
</dbReference>
<sequence>MLLPAIRAEQVMRRTGILRSMLQDIKHEVVAVDTQGQGIVNQVIETRVLAAVGADTTFLCHDVSAEGDGISCASLVISLPYPQA</sequence>
<organism evidence="1 2">
    <name type="scientific">Aspergillus transmontanensis</name>
    <dbReference type="NCBI Taxonomy" id="1034304"/>
    <lineage>
        <taxon>Eukaryota</taxon>
        <taxon>Fungi</taxon>
        <taxon>Dikarya</taxon>
        <taxon>Ascomycota</taxon>
        <taxon>Pezizomycotina</taxon>
        <taxon>Eurotiomycetes</taxon>
        <taxon>Eurotiomycetidae</taxon>
        <taxon>Eurotiales</taxon>
        <taxon>Aspergillaceae</taxon>
        <taxon>Aspergillus</taxon>
        <taxon>Aspergillus subgen. Circumdati</taxon>
    </lineage>
</organism>
<evidence type="ECO:0000313" key="1">
    <source>
        <dbReference type="EMBL" id="KAE8318397.1"/>
    </source>
</evidence>
<proteinExistence type="predicted"/>
<name>A0A5N6WC11_9EURO</name>
<protein>
    <submittedName>
        <fullName evidence="1">Uncharacterized protein</fullName>
    </submittedName>
</protein>
<accession>A0A5N6WC11</accession>
<keyword evidence="2" id="KW-1185">Reference proteome</keyword>
<evidence type="ECO:0000313" key="2">
    <source>
        <dbReference type="Proteomes" id="UP000325433"/>
    </source>
</evidence>
<reference evidence="2" key="1">
    <citation type="submission" date="2019-04" db="EMBL/GenBank/DDBJ databases">
        <title>Friends and foes A comparative genomics studyof 23 Aspergillus species from section Flavi.</title>
        <authorList>
            <consortium name="DOE Joint Genome Institute"/>
            <person name="Kjaerbolling I."/>
            <person name="Vesth T."/>
            <person name="Frisvad J.C."/>
            <person name="Nybo J.L."/>
            <person name="Theobald S."/>
            <person name="Kildgaard S."/>
            <person name="Isbrandt T."/>
            <person name="Kuo A."/>
            <person name="Sato A."/>
            <person name="Lyhne E.K."/>
            <person name="Kogle M.E."/>
            <person name="Wiebenga A."/>
            <person name="Kun R.S."/>
            <person name="Lubbers R.J."/>
            <person name="Makela M.R."/>
            <person name="Barry K."/>
            <person name="Chovatia M."/>
            <person name="Clum A."/>
            <person name="Daum C."/>
            <person name="Haridas S."/>
            <person name="He G."/>
            <person name="LaButti K."/>
            <person name="Lipzen A."/>
            <person name="Mondo S."/>
            <person name="Riley R."/>
            <person name="Salamov A."/>
            <person name="Simmons B.A."/>
            <person name="Magnuson J.K."/>
            <person name="Henrissat B."/>
            <person name="Mortensen U.H."/>
            <person name="Larsen T.O."/>
            <person name="Devries R.P."/>
            <person name="Grigoriev I.V."/>
            <person name="Machida M."/>
            <person name="Baker S.E."/>
            <person name="Andersen M.R."/>
        </authorList>
    </citation>
    <scope>NUCLEOTIDE SEQUENCE [LARGE SCALE GENOMIC DNA]</scope>
    <source>
        <strain evidence="2">CBS 130015</strain>
    </source>
</reference>
<dbReference type="Proteomes" id="UP000325433">
    <property type="component" value="Unassembled WGS sequence"/>
</dbReference>
<dbReference type="AlphaFoldDB" id="A0A5N6WC11"/>